<feature type="domain" description="Complex 1 LYR protein" evidence="1">
    <location>
        <begin position="14"/>
        <end position="68"/>
    </location>
</feature>
<dbReference type="EMBL" id="KV453847">
    <property type="protein sequence ID" value="ODV87997.1"/>
    <property type="molecule type" value="Genomic_DNA"/>
</dbReference>
<keyword evidence="3" id="KW-1185">Reference proteome</keyword>
<protein>
    <recommendedName>
        <fullName evidence="1">Complex 1 LYR protein domain-containing protein</fullName>
    </recommendedName>
</protein>
<dbReference type="Pfam" id="PF05347">
    <property type="entry name" value="Complex1_LYR"/>
    <property type="match status" value="1"/>
</dbReference>
<accession>A0A1E4T8A7</accession>
<organism evidence="2 3">
    <name type="scientific">[Candida] arabinofermentans NRRL YB-2248</name>
    <dbReference type="NCBI Taxonomy" id="983967"/>
    <lineage>
        <taxon>Eukaryota</taxon>
        <taxon>Fungi</taxon>
        <taxon>Dikarya</taxon>
        <taxon>Ascomycota</taxon>
        <taxon>Saccharomycotina</taxon>
        <taxon>Pichiomycetes</taxon>
        <taxon>Pichiales</taxon>
        <taxon>Pichiaceae</taxon>
        <taxon>Ogataea</taxon>
        <taxon>Ogataea/Candida clade</taxon>
    </lineage>
</organism>
<evidence type="ECO:0000313" key="3">
    <source>
        <dbReference type="Proteomes" id="UP000094801"/>
    </source>
</evidence>
<dbReference type="InterPro" id="IPR008011">
    <property type="entry name" value="Complex1_LYR_dom"/>
</dbReference>
<evidence type="ECO:0000259" key="1">
    <source>
        <dbReference type="Pfam" id="PF05347"/>
    </source>
</evidence>
<evidence type="ECO:0000313" key="2">
    <source>
        <dbReference type="EMBL" id="ODV87997.1"/>
    </source>
</evidence>
<dbReference type="AlphaFoldDB" id="A0A1E4T8A7"/>
<gene>
    <name evidence="2" type="ORF">CANARDRAFT_5302</name>
</gene>
<sequence length="378" mass="43914">MVTHFSLLPSHKSTVLTLYRTLIRNALHIPTIQSLGDREKLISKVQSSFRAQRNILNALSCQEALRDAVTWNKTIIAAYDSSNSEAMTKILTKIDKSYQQQTEKTPLRKLIEIEKPSSNITIEHRQLKKQQRMLDSWTREYLTHQQQLNLIPSKSPLDLKYVSSIIQPQAIHWKNTNKIRNLTWKLLSRKNSAGIKSVTGTYTRLLTVMTPWNETLPTGRSKIHSFRKRHDSYLVEKVQLENHVNEWGSIYEAEDQWDELIRREKKANKKMNTRKGSGKDIGWVQSLKHVQKELAATSVQIEADALEFNRLQLCYYEKLKPDFDARFEDAQKNIKRLRKYIAKNKIGPFSFEQGDGLGRVMEEHGFKSVTKLDQLSIP</sequence>
<proteinExistence type="predicted"/>
<reference evidence="3" key="1">
    <citation type="submission" date="2016-04" db="EMBL/GenBank/DDBJ databases">
        <title>Comparative genomics of biotechnologically important yeasts.</title>
        <authorList>
            <consortium name="DOE Joint Genome Institute"/>
            <person name="Riley R."/>
            <person name="Haridas S."/>
            <person name="Wolfe K.H."/>
            <person name="Lopes M.R."/>
            <person name="Hittinger C.T."/>
            <person name="Goker M."/>
            <person name="Salamov A."/>
            <person name="Wisecaver J."/>
            <person name="Long T.M."/>
            <person name="Aerts A.L."/>
            <person name="Barry K."/>
            <person name="Choi C."/>
            <person name="Clum A."/>
            <person name="Coughlan A.Y."/>
            <person name="Deshpande S."/>
            <person name="Douglass A.P."/>
            <person name="Hanson S.J."/>
            <person name="Klenk H.-P."/>
            <person name="Labutti K."/>
            <person name="Lapidus A."/>
            <person name="Lindquist E."/>
            <person name="Lipzen A."/>
            <person name="Meier-Kolthoff J.P."/>
            <person name="Ohm R.A."/>
            <person name="Otillar R.P."/>
            <person name="Pangilinan J."/>
            <person name="Peng Y."/>
            <person name="Rokas A."/>
            <person name="Rosa C.A."/>
            <person name="Scheuner C."/>
            <person name="Sibirny A.A."/>
            <person name="Slot J.C."/>
            <person name="Stielow J.B."/>
            <person name="Sun H."/>
            <person name="Kurtzman C.P."/>
            <person name="Blackwell M."/>
            <person name="Grigoriev I.V."/>
            <person name="Jeffries T.W."/>
        </authorList>
    </citation>
    <scope>NUCLEOTIDE SEQUENCE [LARGE SCALE GENOMIC DNA]</scope>
    <source>
        <strain evidence="3">NRRL YB-2248</strain>
    </source>
</reference>
<dbReference type="Proteomes" id="UP000094801">
    <property type="component" value="Unassembled WGS sequence"/>
</dbReference>
<name>A0A1E4T8A7_9ASCO</name>
<dbReference type="OrthoDB" id="3997099at2759"/>